<accession>A0A8I1AA25</accession>
<dbReference type="RefSeq" id="WP_121774464.1">
    <property type="nucleotide sequence ID" value="NZ_BKNL01000089.1"/>
</dbReference>
<dbReference type="GO" id="GO:0005829">
    <property type="term" value="C:cytosol"/>
    <property type="evidence" value="ECO:0007669"/>
    <property type="project" value="TreeGrafter"/>
</dbReference>
<gene>
    <name evidence="1" type="ORF">I9054_010075</name>
</gene>
<dbReference type="InterPro" id="IPR011051">
    <property type="entry name" value="RmlC_Cupin_sf"/>
</dbReference>
<sequence length="106" mass="12104">MSSQFDAVTVRVKPNIHYKGRSISYVIECQDGSKKTLGVILPTDKPLTFETHVCEKIEIISGKCFVKREQSEETEVYHPGEFFTVPANSRFSMQSTEIVDYICHLE</sequence>
<dbReference type="EMBL" id="CP092085">
    <property type="protein sequence ID" value="UUN99764.1"/>
    <property type="molecule type" value="Genomic_DNA"/>
</dbReference>
<dbReference type="InterPro" id="IPR014710">
    <property type="entry name" value="RmlC-like_jellyroll"/>
</dbReference>
<dbReference type="PANTHER" id="PTHR36540">
    <property type="entry name" value="PYRIMIDINE/PURINE NUCLEOSIDE PHOSPHORYLASE"/>
    <property type="match status" value="1"/>
</dbReference>
<dbReference type="AlphaFoldDB" id="A0A8I1AA25"/>
<dbReference type="Pfam" id="PF06865">
    <property type="entry name" value="Ppnp"/>
    <property type="match status" value="1"/>
</dbReference>
<dbReference type="PANTHER" id="PTHR36540:SF1">
    <property type="entry name" value="PYRIMIDINE_PURINE NUCLEOSIDE PHOSPHORYLASE"/>
    <property type="match status" value="1"/>
</dbReference>
<protein>
    <submittedName>
        <fullName evidence="1">Pyrimidine/purine nucleoside phosphorylase</fullName>
    </submittedName>
</protein>
<dbReference type="Proteomes" id="UP000644140">
    <property type="component" value="Chromosome"/>
</dbReference>
<dbReference type="InterPro" id="IPR009664">
    <property type="entry name" value="Ppnp"/>
</dbReference>
<dbReference type="Gene3D" id="2.60.120.10">
    <property type="entry name" value="Jelly Rolls"/>
    <property type="match status" value="1"/>
</dbReference>
<dbReference type="SUPFAM" id="SSF51182">
    <property type="entry name" value="RmlC-like cupins"/>
    <property type="match status" value="1"/>
</dbReference>
<name>A0A8I1AA25_ACIBZ</name>
<reference evidence="1" key="1">
    <citation type="submission" date="2022-02" db="EMBL/GenBank/DDBJ databases">
        <title>Characterization of Tn125 harboring carbapenem-resistant Acinetobacter bereziniae clinical isolates.</title>
        <authorList>
            <person name="Wong N.-K."/>
            <person name="Pan Q."/>
        </authorList>
    </citation>
    <scope>NUCLEOTIDE SEQUENCE</scope>
    <source>
        <strain evidence="1">GD03393</strain>
    </source>
</reference>
<evidence type="ECO:0000313" key="1">
    <source>
        <dbReference type="EMBL" id="UUN99764.1"/>
    </source>
</evidence>
<proteinExistence type="predicted"/>
<evidence type="ECO:0000313" key="2">
    <source>
        <dbReference type="Proteomes" id="UP000644140"/>
    </source>
</evidence>
<dbReference type="GO" id="GO:0004731">
    <property type="term" value="F:purine-nucleoside phosphorylase activity"/>
    <property type="evidence" value="ECO:0007669"/>
    <property type="project" value="TreeGrafter"/>
</dbReference>
<organism evidence="1 2">
    <name type="scientific">Acinetobacter bereziniae</name>
    <name type="common">Acinetobacter genomosp. 10</name>
    <dbReference type="NCBI Taxonomy" id="106648"/>
    <lineage>
        <taxon>Bacteria</taxon>
        <taxon>Pseudomonadati</taxon>
        <taxon>Pseudomonadota</taxon>
        <taxon>Gammaproteobacteria</taxon>
        <taxon>Moraxellales</taxon>
        <taxon>Moraxellaceae</taxon>
        <taxon>Acinetobacter</taxon>
    </lineage>
</organism>
<dbReference type="GO" id="GO:0016154">
    <property type="term" value="F:pyrimidine-nucleoside phosphorylase activity"/>
    <property type="evidence" value="ECO:0007669"/>
    <property type="project" value="TreeGrafter"/>
</dbReference>